<sequence length="113" mass="11541">MTVRRLVLAIGAVVLVVGIIGLLVPVSVSDQNGGNIGCGNALISDTKSAESANNKSVANIPILNQVVPHTDYVAECQSALSSRRSWTIPVAVIGALAVAAAFFVRGGRSADSL</sequence>
<keyword evidence="2" id="KW-0645">Protease</keyword>
<comment type="caution">
    <text evidence="2">The sequence shown here is derived from an EMBL/GenBank/DDBJ whole genome shotgun (WGS) entry which is preliminary data.</text>
</comment>
<keyword evidence="1" id="KW-0472">Membrane</keyword>
<name>A0A1X1RUJ0_MYCCE</name>
<evidence type="ECO:0000313" key="3">
    <source>
        <dbReference type="EMBL" id="PIB74717.1"/>
    </source>
</evidence>
<reference evidence="3 5" key="2">
    <citation type="journal article" date="2017" name="Infect. Genet. Evol.">
        <title>The new phylogeny of the genus Mycobacterium: The old and the news.</title>
        <authorList>
            <person name="Tortoli E."/>
            <person name="Fedrizzi T."/>
            <person name="Meehan C.J."/>
            <person name="Trovato A."/>
            <person name="Grottola A."/>
            <person name="Giacobazzi E."/>
            <person name="Serpini G.F."/>
            <person name="Tagliazucchi S."/>
            <person name="Fabio A."/>
            <person name="Bettua C."/>
            <person name="Bertorelli R."/>
            <person name="Frascaro F."/>
            <person name="De Sanctis V."/>
            <person name="Pecorari M."/>
            <person name="Jousson O."/>
            <person name="Segata N."/>
            <person name="Cirillo D.M."/>
        </authorList>
    </citation>
    <scope>NUCLEOTIDE SEQUENCE [LARGE SCALE GENOMIC DNA]</scope>
    <source>
        <strain evidence="3 5">NCTC 12882</strain>
    </source>
</reference>
<dbReference type="AlphaFoldDB" id="A0A1X1RUJ0"/>
<keyword evidence="1" id="KW-1133">Transmembrane helix</keyword>
<proteinExistence type="predicted"/>
<evidence type="ECO:0000313" key="5">
    <source>
        <dbReference type="Proteomes" id="UP000230971"/>
    </source>
</evidence>
<organism evidence="2 4">
    <name type="scientific">Mycobacterium celatum</name>
    <dbReference type="NCBI Taxonomy" id="28045"/>
    <lineage>
        <taxon>Bacteria</taxon>
        <taxon>Bacillati</taxon>
        <taxon>Actinomycetota</taxon>
        <taxon>Actinomycetes</taxon>
        <taxon>Mycobacteriales</taxon>
        <taxon>Mycobacteriaceae</taxon>
        <taxon>Mycobacterium</taxon>
    </lineage>
</organism>
<evidence type="ECO:0000313" key="4">
    <source>
        <dbReference type="Proteomes" id="UP000193907"/>
    </source>
</evidence>
<accession>A0A1X1RUJ0</accession>
<evidence type="ECO:0000313" key="2">
    <source>
        <dbReference type="EMBL" id="ORV17918.1"/>
    </source>
</evidence>
<keyword evidence="2" id="KW-0378">Hydrolase</keyword>
<keyword evidence="1" id="KW-0812">Transmembrane</keyword>
<dbReference type="RefSeq" id="WP_062540079.1">
    <property type="nucleotide sequence ID" value="NZ_BBUN01000166.1"/>
</dbReference>
<dbReference type="OrthoDB" id="4752181at2"/>
<dbReference type="EMBL" id="PDKV01000037">
    <property type="protein sequence ID" value="PIB74717.1"/>
    <property type="molecule type" value="Genomic_DNA"/>
</dbReference>
<reference evidence="2 4" key="1">
    <citation type="submission" date="2016-01" db="EMBL/GenBank/DDBJ databases">
        <title>The new phylogeny of the genus Mycobacterium.</title>
        <authorList>
            <person name="Tarcisio F."/>
            <person name="Conor M."/>
            <person name="Antonella G."/>
            <person name="Elisabetta G."/>
            <person name="Giulia F.S."/>
            <person name="Sara T."/>
            <person name="Anna F."/>
            <person name="Clotilde B."/>
            <person name="Roberto B."/>
            <person name="Veronica D.S."/>
            <person name="Fabio R."/>
            <person name="Monica P."/>
            <person name="Olivier J."/>
            <person name="Enrico T."/>
            <person name="Nicola S."/>
        </authorList>
    </citation>
    <scope>NUCLEOTIDE SEQUENCE [LARGE SCALE GENOMIC DNA]</scope>
    <source>
        <strain evidence="2 4">DSM 44243</strain>
    </source>
</reference>
<feature type="transmembrane region" description="Helical" evidence="1">
    <location>
        <begin position="7"/>
        <end position="26"/>
    </location>
</feature>
<keyword evidence="4" id="KW-1185">Reference proteome</keyword>
<dbReference type="Proteomes" id="UP000193907">
    <property type="component" value="Unassembled WGS sequence"/>
</dbReference>
<dbReference type="GO" id="GO:0004177">
    <property type="term" value="F:aminopeptidase activity"/>
    <property type="evidence" value="ECO:0007669"/>
    <property type="project" value="UniProtKB-KW"/>
</dbReference>
<dbReference type="EMBL" id="LQOM01000017">
    <property type="protein sequence ID" value="ORV17918.1"/>
    <property type="molecule type" value="Genomic_DNA"/>
</dbReference>
<evidence type="ECO:0000256" key="1">
    <source>
        <dbReference type="SAM" id="Phobius"/>
    </source>
</evidence>
<gene>
    <name evidence="2" type="ORF">AWB95_05845</name>
    <name evidence="3" type="ORF">CQY23_21150</name>
</gene>
<dbReference type="Proteomes" id="UP000230971">
    <property type="component" value="Unassembled WGS sequence"/>
</dbReference>
<feature type="transmembrane region" description="Helical" evidence="1">
    <location>
        <begin position="86"/>
        <end position="104"/>
    </location>
</feature>
<keyword evidence="2" id="KW-0031">Aminopeptidase</keyword>
<protein>
    <submittedName>
        <fullName evidence="2">Aminopeptidase</fullName>
    </submittedName>
</protein>